<keyword evidence="2" id="KW-0805">Transcription regulation</keyword>
<reference evidence="7" key="1">
    <citation type="submission" date="2016-10" db="EMBL/GenBank/DDBJ databases">
        <authorList>
            <person name="Varghese N."/>
            <person name="Submissions S."/>
        </authorList>
    </citation>
    <scope>NUCLEOTIDE SEQUENCE [LARGE SCALE GENOMIC DNA]</scope>
    <source>
        <strain evidence="7">DSM 24729</strain>
    </source>
</reference>
<dbReference type="InterPro" id="IPR014284">
    <property type="entry name" value="RNA_pol_sigma-70_dom"/>
</dbReference>
<dbReference type="RefSeq" id="WP_074537210.1">
    <property type="nucleotide sequence ID" value="NZ_FNBD01000001.1"/>
</dbReference>
<gene>
    <name evidence="6" type="ORF">SAMN04487992_101367</name>
</gene>
<accession>A0A1G7D5S6</accession>
<evidence type="ECO:0000256" key="2">
    <source>
        <dbReference type="ARBA" id="ARBA00023015"/>
    </source>
</evidence>
<protein>
    <submittedName>
        <fullName evidence="6">RNA polymerase sigma factor, sigma-70 family</fullName>
    </submittedName>
</protein>
<dbReference type="Gene3D" id="1.10.10.10">
    <property type="entry name" value="Winged helix-like DNA-binding domain superfamily/Winged helix DNA-binding domain"/>
    <property type="match status" value="1"/>
</dbReference>
<evidence type="ECO:0000313" key="7">
    <source>
        <dbReference type="Proteomes" id="UP000182114"/>
    </source>
</evidence>
<dbReference type="InterPro" id="IPR036388">
    <property type="entry name" value="WH-like_DNA-bd_sf"/>
</dbReference>
<dbReference type="Pfam" id="PF04542">
    <property type="entry name" value="Sigma70_r2"/>
    <property type="match status" value="1"/>
</dbReference>
<dbReference type="Proteomes" id="UP000182114">
    <property type="component" value="Unassembled WGS sequence"/>
</dbReference>
<dbReference type="PANTHER" id="PTHR43133:SF46">
    <property type="entry name" value="RNA POLYMERASE SIGMA-70 FACTOR ECF SUBFAMILY"/>
    <property type="match status" value="1"/>
</dbReference>
<dbReference type="NCBIfam" id="TIGR02937">
    <property type="entry name" value="sigma70-ECF"/>
    <property type="match status" value="1"/>
</dbReference>
<dbReference type="PANTHER" id="PTHR43133">
    <property type="entry name" value="RNA POLYMERASE ECF-TYPE SIGMA FACTO"/>
    <property type="match status" value="1"/>
</dbReference>
<evidence type="ECO:0000259" key="5">
    <source>
        <dbReference type="Pfam" id="PF04542"/>
    </source>
</evidence>
<proteinExistence type="inferred from homology"/>
<organism evidence="6 7">
    <name type="scientific">Cellulophaga baltica</name>
    <dbReference type="NCBI Taxonomy" id="76594"/>
    <lineage>
        <taxon>Bacteria</taxon>
        <taxon>Pseudomonadati</taxon>
        <taxon>Bacteroidota</taxon>
        <taxon>Flavobacteriia</taxon>
        <taxon>Flavobacteriales</taxon>
        <taxon>Flavobacteriaceae</taxon>
        <taxon>Cellulophaga</taxon>
    </lineage>
</organism>
<dbReference type="InterPro" id="IPR013325">
    <property type="entry name" value="RNA_pol_sigma_r2"/>
</dbReference>
<dbReference type="InterPro" id="IPR013324">
    <property type="entry name" value="RNA_pol_sigma_r3/r4-like"/>
</dbReference>
<sequence>MSFDTFELLKKGCPAAFADIHAKYSRSIFWLGMGYIRDQFVIESLVQDTFLKLWVHRDRIETSKHIFLFLRFVMKRECITYYTRPKNKFLRAVHSLDKFENYQDYMVGYDPIRDREHLKTQAKEEQAFQRVQSLLPLLDAEGSHLIELCLTYGFQYKAIAEAMGITITETSNRIKKAINDLKTIIDQGEILESKQGGTQIKHQGVMTDKQAEVLKLRCEAKYSFAAIAKALNLSQKEVHRMFMEAYRLIQDKNEQQLQSA</sequence>
<evidence type="ECO:0000256" key="3">
    <source>
        <dbReference type="ARBA" id="ARBA00023082"/>
    </source>
</evidence>
<dbReference type="InterPro" id="IPR007627">
    <property type="entry name" value="RNA_pol_sigma70_r2"/>
</dbReference>
<dbReference type="EMBL" id="FNBD01000001">
    <property type="protein sequence ID" value="SDE46922.1"/>
    <property type="molecule type" value="Genomic_DNA"/>
</dbReference>
<feature type="domain" description="RNA polymerase sigma-70 region 2" evidence="5">
    <location>
        <begin position="23"/>
        <end position="84"/>
    </location>
</feature>
<dbReference type="AlphaFoldDB" id="A0A1G7D5S6"/>
<dbReference type="Gene3D" id="1.10.1740.10">
    <property type="match status" value="1"/>
</dbReference>
<comment type="similarity">
    <text evidence="1">Belongs to the sigma-70 factor family. ECF subfamily.</text>
</comment>
<name>A0A1G7D5S6_9FLAO</name>
<evidence type="ECO:0000256" key="1">
    <source>
        <dbReference type="ARBA" id="ARBA00010641"/>
    </source>
</evidence>
<evidence type="ECO:0000256" key="4">
    <source>
        <dbReference type="ARBA" id="ARBA00023163"/>
    </source>
</evidence>
<dbReference type="InterPro" id="IPR039425">
    <property type="entry name" value="RNA_pol_sigma-70-like"/>
</dbReference>
<keyword evidence="4" id="KW-0804">Transcription</keyword>
<keyword evidence="3" id="KW-0731">Sigma factor</keyword>
<evidence type="ECO:0000313" key="6">
    <source>
        <dbReference type="EMBL" id="SDE46922.1"/>
    </source>
</evidence>
<keyword evidence="7" id="KW-1185">Reference proteome</keyword>
<dbReference type="SUPFAM" id="SSF88659">
    <property type="entry name" value="Sigma3 and sigma4 domains of RNA polymerase sigma factors"/>
    <property type="match status" value="2"/>
</dbReference>
<dbReference type="GO" id="GO:0006352">
    <property type="term" value="P:DNA-templated transcription initiation"/>
    <property type="evidence" value="ECO:0007669"/>
    <property type="project" value="InterPro"/>
</dbReference>
<dbReference type="SUPFAM" id="SSF88946">
    <property type="entry name" value="Sigma2 domain of RNA polymerase sigma factors"/>
    <property type="match status" value="1"/>
</dbReference>
<dbReference type="GO" id="GO:0016987">
    <property type="term" value="F:sigma factor activity"/>
    <property type="evidence" value="ECO:0007669"/>
    <property type="project" value="UniProtKB-KW"/>
</dbReference>